<protein>
    <submittedName>
        <fullName evidence="2">Uncharacterized protein</fullName>
    </submittedName>
</protein>
<proteinExistence type="predicted"/>
<feature type="region of interest" description="Disordered" evidence="1">
    <location>
        <begin position="30"/>
        <end position="102"/>
    </location>
</feature>
<feature type="compositionally biased region" description="Low complexity" evidence="1">
    <location>
        <begin position="44"/>
        <end position="53"/>
    </location>
</feature>
<gene>
    <name evidence="2" type="ORF">JD844_001481</name>
</gene>
<dbReference type="EMBL" id="JAIPUX010000521">
    <property type="protein sequence ID" value="KAH0626482.1"/>
    <property type="molecule type" value="Genomic_DNA"/>
</dbReference>
<accession>A0ABQ7TAB8</accession>
<sequence length="102" mass="11781">MEEEGSRSERRYSFVCVYCRYSQGFLGKLGMDKRMKQPPPKIRTAPAATAQATDQEYSYSSGIDSSEVISHRTDCRKISRDTSTIKPGRREKEREEDDENYT</sequence>
<evidence type="ECO:0000313" key="3">
    <source>
        <dbReference type="Proteomes" id="UP000826234"/>
    </source>
</evidence>
<name>A0ABQ7TAB8_PHRPL</name>
<evidence type="ECO:0000313" key="2">
    <source>
        <dbReference type="EMBL" id="KAH0626482.1"/>
    </source>
</evidence>
<dbReference type="Proteomes" id="UP000826234">
    <property type="component" value="Unassembled WGS sequence"/>
</dbReference>
<evidence type="ECO:0000256" key="1">
    <source>
        <dbReference type="SAM" id="MobiDB-lite"/>
    </source>
</evidence>
<keyword evidence="3" id="KW-1185">Reference proteome</keyword>
<organism evidence="2 3">
    <name type="scientific">Phrynosoma platyrhinos</name>
    <name type="common">Desert horned lizard</name>
    <dbReference type="NCBI Taxonomy" id="52577"/>
    <lineage>
        <taxon>Eukaryota</taxon>
        <taxon>Metazoa</taxon>
        <taxon>Chordata</taxon>
        <taxon>Craniata</taxon>
        <taxon>Vertebrata</taxon>
        <taxon>Euteleostomi</taxon>
        <taxon>Lepidosauria</taxon>
        <taxon>Squamata</taxon>
        <taxon>Bifurcata</taxon>
        <taxon>Unidentata</taxon>
        <taxon>Episquamata</taxon>
        <taxon>Toxicofera</taxon>
        <taxon>Iguania</taxon>
        <taxon>Phrynosomatidae</taxon>
        <taxon>Phrynosomatinae</taxon>
        <taxon>Phrynosoma</taxon>
    </lineage>
</organism>
<reference evidence="2 3" key="1">
    <citation type="journal article" date="2022" name="Gigascience">
        <title>A chromosome-level genome assembly and annotation of the desert horned lizard, Phrynosoma platyrhinos, provides insight into chromosomal rearrangements among reptiles.</title>
        <authorList>
            <person name="Koochekian N."/>
            <person name="Ascanio A."/>
            <person name="Farleigh K."/>
            <person name="Card D.C."/>
            <person name="Schield D.R."/>
            <person name="Castoe T.A."/>
            <person name="Jezkova T."/>
        </authorList>
    </citation>
    <scope>NUCLEOTIDE SEQUENCE [LARGE SCALE GENOMIC DNA]</scope>
    <source>
        <strain evidence="2">NK-2021</strain>
    </source>
</reference>
<comment type="caution">
    <text evidence="2">The sequence shown here is derived from an EMBL/GenBank/DDBJ whole genome shotgun (WGS) entry which is preliminary data.</text>
</comment>
<feature type="compositionally biased region" description="Basic and acidic residues" evidence="1">
    <location>
        <begin position="69"/>
        <end position="80"/>
    </location>
</feature>
<feature type="compositionally biased region" description="Polar residues" evidence="1">
    <location>
        <begin position="54"/>
        <end position="68"/>
    </location>
</feature>